<dbReference type="InterPro" id="IPR006103">
    <property type="entry name" value="Glyco_hydro_2_cat"/>
</dbReference>
<dbReference type="Proteomes" id="UP001501705">
    <property type="component" value="Unassembled WGS sequence"/>
</dbReference>
<keyword evidence="6" id="KW-0326">Glycosidase</keyword>
<proteinExistence type="inferred from homology"/>
<dbReference type="InterPro" id="IPR032312">
    <property type="entry name" value="LacZ_4"/>
</dbReference>
<dbReference type="InterPro" id="IPR050347">
    <property type="entry name" value="Bact_Beta-galactosidase"/>
</dbReference>
<dbReference type="InterPro" id="IPR008979">
    <property type="entry name" value="Galactose-bd-like_sf"/>
</dbReference>
<dbReference type="SUPFAM" id="SSF74650">
    <property type="entry name" value="Galactose mutarotase-like"/>
    <property type="match status" value="1"/>
</dbReference>
<dbReference type="InterPro" id="IPR011013">
    <property type="entry name" value="Gal_mutarotase_sf_dom"/>
</dbReference>
<evidence type="ECO:0000256" key="3">
    <source>
        <dbReference type="ARBA" id="ARBA00012756"/>
    </source>
</evidence>
<evidence type="ECO:0000256" key="7">
    <source>
        <dbReference type="ARBA" id="ARBA00032230"/>
    </source>
</evidence>
<evidence type="ECO:0000256" key="1">
    <source>
        <dbReference type="ARBA" id="ARBA00001412"/>
    </source>
</evidence>
<dbReference type="Gene3D" id="3.20.20.80">
    <property type="entry name" value="Glycosidases"/>
    <property type="match status" value="1"/>
</dbReference>
<evidence type="ECO:0000256" key="6">
    <source>
        <dbReference type="ARBA" id="ARBA00023295"/>
    </source>
</evidence>
<dbReference type="Pfam" id="PF02837">
    <property type="entry name" value="Glyco_hydro_2_N"/>
    <property type="match status" value="1"/>
</dbReference>
<dbReference type="Gene3D" id="2.60.40.10">
    <property type="entry name" value="Immunoglobulins"/>
    <property type="match status" value="2"/>
</dbReference>
<dbReference type="EC" id="3.2.1.23" evidence="3"/>
<dbReference type="Gene3D" id="2.60.120.260">
    <property type="entry name" value="Galactose-binding domain-like"/>
    <property type="match status" value="1"/>
</dbReference>
<name>A0ABN2E7N9_9ACTN</name>
<dbReference type="InterPro" id="IPR013783">
    <property type="entry name" value="Ig-like_fold"/>
</dbReference>
<dbReference type="Pfam" id="PF02836">
    <property type="entry name" value="Glyco_hydro_2_C"/>
    <property type="match status" value="1"/>
</dbReference>
<comment type="caution">
    <text evidence="9">The sequence shown here is derived from an EMBL/GenBank/DDBJ whole genome shotgun (WGS) entry which is preliminary data.</text>
</comment>
<dbReference type="SUPFAM" id="SSF49785">
    <property type="entry name" value="Galactose-binding domain-like"/>
    <property type="match status" value="1"/>
</dbReference>
<dbReference type="EMBL" id="BAAAPH010000027">
    <property type="protein sequence ID" value="GAA1598880.1"/>
    <property type="molecule type" value="Genomic_DNA"/>
</dbReference>
<reference evidence="9 10" key="1">
    <citation type="journal article" date="2019" name="Int. J. Syst. Evol. Microbiol.">
        <title>The Global Catalogue of Microorganisms (GCM) 10K type strain sequencing project: providing services to taxonomists for standard genome sequencing and annotation.</title>
        <authorList>
            <consortium name="The Broad Institute Genomics Platform"/>
            <consortium name="The Broad Institute Genome Sequencing Center for Infectious Disease"/>
            <person name="Wu L."/>
            <person name="Ma J."/>
        </authorList>
    </citation>
    <scope>NUCLEOTIDE SEQUENCE [LARGE SCALE GENOMIC DNA]</scope>
    <source>
        <strain evidence="9 10">JCM 15572</strain>
    </source>
</reference>
<evidence type="ECO:0000256" key="2">
    <source>
        <dbReference type="ARBA" id="ARBA00007401"/>
    </source>
</evidence>
<dbReference type="Pfam" id="PF02929">
    <property type="entry name" value="Bgal_small_N"/>
    <property type="match status" value="1"/>
</dbReference>
<dbReference type="PANTHER" id="PTHR46323">
    <property type="entry name" value="BETA-GALACTOSIDASE"/>
    <property type="match status" value="1"/>
</dbReference>
<keyword evidence="10" id="KW-1185">Reference proteome</keyword>
<feature type="domain" description="Beta galactosidase small chain/" evidence="8">
    <location>
        <begin position="732"/>
        <end position="1015"/>
    </location>
</feature>
<dbReference type="PANTHER" id="PTHR46323:SF2">
    <property type="entry name" value="BETA-GALACTOSIDASE"/>
    <property type="match status" value="1"/>
</dbReference>
<dbReference type="InterPro" id="IPR023232">
    <property type="entry name" value="Glyco_hydro_2_AS"/>
</dbReference>
<dbReference type="InterPro" id="IPR023230">
    <property type="entry name" value="Glyco_hydro_2_CS"/>
</dbReference>
<accession>A0ABN2E7N9</accession>
<gene>
    <name evidence="9" type="ORF">GCM10009804_64260</name>
</gene>
<dbReference type="SUPFAM" id="SSF49303">
    <property type="entry name" value="beta-Galactosidase/glucuronidase domain"/>
    <property type="match status" value="2"/>
</dbReference>
<dbReference type="Gene3D" id="2.70.98.10">
    <property type="match status" value="1"/>
</dbReference>
<evidence type="ECO:0000256" key="4">
    <source>
        <dbReference type="ARBA" id="ARBA00013303"/>
    </source>
</evidence>
<evidence type="ECO:0000313" key="9">
    <source>
        <dbReference type="EMBL" id="GAA1598880.1"/>
    </source>
</evidence>
<comment type="catalytic activity">
    <reaction evidence="1">
        <text>Hydrolysis of terminal non-reducing beta-D-galactose residues in beta-D-galactosides.</text>
        <dbReference type="EC" id="3.2.1.23"/>
    </reaction>
</comment>
<dbReference type="PROSITE" id="PS00608">
    <property type="entry name" value="GLYCOSYL_HYDROL_F2_2"/>
    <property type="match status" value="1"/>
</dbReference>
<dbReference type="PROSITE" id="PS00719">
    <property type="entry name" value="GLYCOSYL_HYDROL_F2_1"/>
    <property type="match status" value="1"/>
</dbReference>
<sequence>MSAYEPSRGGLPPRAAYTSDAPVISLNGTWRFHWSDTVWGATPGFQEAGFDDTSWDELPVPSHWQLHGYGPPIYTTSPYPFPVDPPHVPDENPTGEYRLSFLGPDWKRRTILRFDGVDSFFTVWLNGHELGFATGSRLPIEFDVTEHLIAGKKNVLAVRVHQWSAASYLEDQDMWWLSGIFRDVSLVSSTADFTVHAEYDHLSGNGSLQIDVPGQLPARLRIPELDIDITTGEHVVVPGVAPWSAESPRLYDAELILPDERISVRIGFRTIVIEDGVLKLNGRRLLFRGVNRHEFHPDRGRALTRQDMLDDVLLMKQHNLNAVRASHYPPASYFLELCDEYGLYVIDECDLETHGFMYEEWRDNPSDDSRWRPAFLDRMARMVERDKNHASVIMWSLGNESGTGSNFQALYEWTKQRDPSRPVHYEGDSMYSDVYSRMYATYAEVEAIGRYQEEPLTDSAQDAARRAKPFILCEYAHAMGNGPGGLRDYQNLFERYERCQGGFVWEWIDHGFRLGGQFAYGGDFGEESSPGKEHYCIDGLVFPDRTPSPALHELKKVYEPLKISLHETHLRITNLQTFADTTPYTFHWTLETNGHHQADGHLQVPTVPAGSHADVPLPTLPTPLVPSSGETWLTIRAVRTTPTPWSPTNHEVAWHQLQLDPTSHHPLPPPSRSHHAFPHTENAWWLHKVNLPEETSPAGGLGAAGSARTLVVGGQPVEAVDGWAVGDGRIDGAGRLVAVGGIEIEGMELEVWRAVVDNDGYGGAPVAERWRAAGIDRMRRRLEWIVADGNTSRRVAARLGGPGSAESLVVSTRVAPAGRGFGLRAVYRWTPAGAGAVRLQLAIIPYGVWPEDLPLPRLGVRFALPAHYDQVQWFGYGPGEAYPDTRSAVRLGRFACSVDDWQTPYVYPQENGHRIDTRTALIHAPDGTGLAIEAAPGSQSYGSGLRGVFGLTVRRWTTGDLDAARHPNDLVARDRVFVNVDLAQHGIGSASCGPNHPLPQYQLKIKPMEFAIILREVPDITQPR</sequence>
<protein>
    <recommendedName>
        <fullName evidence="4">Beta-galactosidase</fullName>
        <ecNumber evidence="3">3.2.1.23</ecNumber>
    </recommendedName>
    <alternativeName>
        <fullName evidence="7">Lactase</fullName>
    </alternativeName>
</protein>
<evidence type="ECO:0000256" key="5">
    <source>
        <dbReference type="ARBA" id="ARBA00022801"/>
    </source>
</evidence>
<dbReference type="RefSeq" id="WP_344239601.1">
    <property type="nucleotide sequence ID" value="NZ_BAAAPH010000027.1"/>
</dbReference>
<dbReference type="GO" id="GO:0016787">
    <property type="term" value="F:hydrolase activity"/>
    <property type="evidence" value="ECO:0007669"/>
    <property type="project" value="UniProtKB-KW"/>
</dbReference>
<dbReference type="InterPro" id="IPR006101">
    <property type="entry name" value="Glyco_hydro_2"/>
</dbReference>
<dbReference type="Pfam" id="PF16353">
    <property type="entry name" value="LacZ_4"/>
    <property type="match status" value="1"/>
</dbReference>
<dbReference type="SMART" id="SM01038">
    <property type="entry name" value="Bgal_small_N"/>
    <property type="match status" value="1"/>
</dbReference>
<evidence type="ECO:0000259" key="8">
    <source>
        <dbReference type="SMART" id="SM01038"/>
    </source>
</evidence>
<dbReference type="InterPro" id="IPR006104">
    <property type="entry name" value="Glyco_hydro_2_N"/>
</dbReference>
<dbReference type="InterPro" id="IPR014718">
    <property type="entry name" value="GH-type_carb-bd"/>
</dbReference>
<keyword evidence="5 9" id="KW-0378">Hydrolase</keyword>
<comment type="similarity">
    <text evidence="2">Belongs to the glycosyl hydrolase 2 family.</text>
</comment>
<dbReference type="SUPFAM" id="SSF51445">
    <property type="entry name" value="(Trans)glycosidases"/>
    <property type="match status" value="1"/>
</dbReference>
<dbReference type="InterPro" id="IPR017853">
    <property type="entry name" value="GH"/>
</dbReference>
<dbReference type="InterPro" id="IPR004199">
    <property type="entry name" value="B-gal_small/dom_5"/>
</dbReference>
<dbReference type="InterPro" id="IPR036156">
    <property type="entry name" value="Beta-gal/glucu_dom_sf"/>
</dbReference>
<organism evidence="9 10">
    <name type="scientific">Kribbella hippodromi</name>
    <dbReference type="NCBI Taxonomy" id="434347"/>
    <lineage>
        <taxon>Bacteria</taxon>
        <taxon>Bacillati</taxon>
        <taxon>Actinomycetota</taxon>
        <taxon>Actinomycetes</taxon>
        <taxon>Propionibacteriales</taxon>
        <taxon>Kribbellaceae</taxon>
        <taxon>Kribbella</taxon>
    </lineage>
</organism>
<evidence type="ECO:0000313" key="10">
    <source>
        <dbReference type="Proteomes" id="UP001501705"/>
    </source>
</evidence>
<dbReference type="PRINTS" id="PR00132">
    <property type="entry name" value="GLHYDRLASE2"/>
</dbReference>